<dbReference type="GO" id="GO:0008757">
    <property type="term" value="F:S-adenosylmethionine-dependent methyltransferase activity"/>
    <property type="evidence" value="ECO:0007669"/>
    <property type="project" value="InterPro"/>
</dbReference>
<dbReference type="OrthoDB" id="9797252at2"/>
<dbReference type="AlphaFoldDB" id="A0A1J0VI05"/>
<protein>
    <recommendedName>
        <fullName evidence="1">Methyltransferase type 11 domain-containing protein</fullName>
    </recommendedName>
</protein>
<proteinExistence type="predicted"/>
<dbReference type="RefSeq" id="WP_071945018.1">
    <property type="nucleotide sequence ID" value="NZ_CP018139.1"/>
</dbReference>
<dbReference type="SUPFAM" id="SSF53335">
    <property type="entry name" value="S-adenosyl-L-methionine-dependent methyltransferases"/>
    <property type="match status" value="1"/>
</dbReference>
<accession>A0A1J0VI05</accession>
<dbReference type="Pfam" id="PF08241">
    <property type="entry name" value="Methyltransf_11"/>
    <property type="match status" value="1"/>
</dbReference>
<organism evidence="2 3">
    <name type="scientific">Halomonas aestuarii</name>
    <dbReference type="NCBI Taxonomy" id="1897729"/>
    <lineage>
        <taxon>Bacteria</taxon>
        <taxon>Pseudomonadati</taxon>
        <taxon>Pseudomonadota</taxon>
        <taxon>Gammaproteobacteria</taxon>
        <taxon>Oceanospirillales</taxon>
        <taxon>Halomonadaceae</taxon>
        <taxon>Halomonas</taxon>
    </lineage>
</organism>
<evidence type="ECO:0000259" key="1">
    <source>
        <dbReference type="Pfam" id="PF08241"/>
    </source>
</evidence>
<reference evidence="3" key="1">
    <citation type="submission" date="2016-11" db="EMBL/GenBank/DDBJ databases">
        <title>Halolamina sediminis sp. nov., an extremely halophilic archaeon isolated from solar salt.</title>
        <authorList>
            <person name="Koh H.-W."/>
            <person name="Rani S."/>
            <person name="Park S.-J."/>
        </authorList>
    </citation>
    <scope>NUCLEOTIDE SEQUENCE [LARGE SCALE GENOMIC DNA]</scope>
    <source>
        <strain evidence="3">Hb3</strain>
    </source>
</reference>
<keyword evidence="3" id="KW-1185">Reference proteome</keyword>
<dbReference type="InterPro" id="IPR029063">
    <property type="entry name" value="SAM-dependent_MTases_sf"/>
</dbReference>
<dbReference type="Proteomes" id="UP000181985">
    <property type="component" value="Chromosome"/>
</dbReference>
<dbReference type="Gene3D" id="3.40.50.150">
    <property type="entry name" value="Vaccinia Virus protein VP39"/>
    <property type="match status" value="1"/>
</dbReference>
<name>A0A1J0VI05_9GAMM</name>
<gene>
    <name evidence="2" type="ORF">BOX17_12315</name>
</gene>
<evidence type="ECO:0000313" key="2">
    <source>
        <dbReference type="EMBL" id="APE31668.1"/>
    </source>
</evidence>
<feature type="domain" description="Methyltransferase type 11" evidence="1">
    <location>
        <begin position="45"/>
        <end position="138"/>
    </location>
</feature>
<dbReference type="EMBL" id="CP018139">
    <property type="protein sequence ID" value="APE31668.1"/>
    <property type="molecule type" value="Genomic_DNA"/>
</dbReference>
<sequence>MNDDQMTQEIEAARAYEALFVSSLFRQWPSRLLDKARVASGDRVLDVACGTGVLAREALTRVAPSGLVVGLDAMAGMLEVARELAPGVVWRQGDAQRLPFEAEAFDAVLSQFGLMFFPDKPAALREMHRVLVPSGRLAVAVFDGLDRNATFAREVALLERIAGEAAAEALRAPFVLGDAEALARMAREAGMEAVEVTTLTGTADFPGIGDLLEADLRVWLPFMGVSLDEATIQEVLARAQEELADVIDPRGRAVFEVSVHLLIGRRG</sequence>
<dbReference type="KEGG" id="hsi:BOX17_12315"/>
<dbReference type="PANTHER" id="PTHR43591:SF24">
    <property type="entry name" value="2-METHOXY-6-POLYPRENYL-1,4-BENZOQUINOL METHYLASE, MITOCHONDRIAL"/>
    <property type="match status" value="1"/>
</dbReference>
<evidence type="ECO:0000313" key="3">
    <source>
        <dbReference type="Proteomes" id="UP000181985"/>
    </source>
</evidence>
<dbReference type="InterPro" id="IPR013216">
    <property type="entry name" value="Methyltransf_11"/>
</dbReference>
<dbReference type="CDD" id="cd02440">
    <property type="entry name" value="AdoMet_MTases"/>
    <property type="match status" value="1"/>
</dbReference>
<dbReference type="PANTHER" id="PTHR43591">
    <property type="entry name" value="METHYLTRANSFERASE"/>
    <property type="match status" value="1"/>
</dbReference>